<dbReference type="EMBL" id="BKCJ011781487">
    <property type="protein sequence ID" value="GFD52379.1"/>
    <property type="molecule type" value="Genomic_DNA"/>
</dbReference>
<protein>
    <submittedName>
        <fullName evidence="2">Uncharacterized protein</fullName>
    </submittedName>
</protein>
<dbReference type="AlphaFoldDB" id="A0A699WYX3"/>
<evidence type="ECO:0000256" key="1">
    <source>
        <dbReference type="SAM" id="MobiDB-lite"/>
    </source>
</evidence>
<comment type="caution">
    <text evidence="2">The sequence shown here is derived from an EMBL/GenBank/DDBJ whole genome shotgun (WGS) entry which is preliminary data.</text>
</comment>
<feature type="region of interest" description="Disordered" evidence="1">
    <location>
        <begin position="41"/>
        <end position="62"/>
    </location>
</feature>
<reference evidence="2" key="1">
    <citation type="journal article" date="2019" name="Sci. Rep.">
        <title>Draft genome of Tanacetum cinerariifolium, the natural source of mosquito coil.</title>
        <authorList>
            <person name="Yamashiro T."/>
            <person name="Shiraishi A."/>
            <person name="Satake H."/>
            <person name="Nakayama K."/>
        </authorList>
    </citation>
    <scope>NUCLEOTIDE SEQUENCE</scope>
</reference>
<evidence type="ECO:0000313" key="2">
    <source>
        <dbReference type="EMBL" id="GFD52379.1"/>
    </source>
</evidence>
<sequence length="107" mass="11413">RGIRISAGRGRPDYLGVFAREFAHADGPRFGHYGRRGWAGHFDNGGGSHGGQPAHRRRHQGPRPALGAAVLFGVAGFVECTGGFRPQLLGADHWACATGAGHWRFLG</sequence>
<accession>A0A699WYX3</accession>
<feature type="non-terminal residue" evidence="2">
    <location>
        <position position="1"/>
    </location>
</feature>
<name>A0A699WYX3_TANCI</name>
<proteinExistence type="predicted"/>
<gene>
    <name evidence="2" type="ORF">Tci_924348</name>
</gene>
<feature type="non-terminal residue" evidence="2">
    <location>
        <position position="107"/>
    </location>
</feature>
<organism evidence="2">
    <name type="scientific">Tanacetum cinerariifolium</name>
    <name type="common">Dalmatian daisy</name>
    <name type="synonym">Chrysanthemum cinerariifolium</name>
    <dbReference type="NCBI Taxonomy" id="118510"/>
    <lineage>
        <taxon>Eukaryota</taxon>
        <taxon>Viridiplantae</taxon>
        <taxon>Streptophyta</taxon>
        <taxon>Embryophyta</taxon>
        <taxon>Tracheophyta</taxon>
        <taxon>Spermatophyta</taxon>
        <taxon>Magnoliopsida</taxon>
        <taxon>eudicotyledons</taxon>
        <taxon>Gunneridae</taxon>
        <taxon>Pentapetalae</taxon>
        <taxon>asterids</taxon>
        <taxon>campanulids</taxon>
        <taxon>Asterales</taxon>
        <taxon>Asteraceae</taxon>
        <taxon>Asteroideae</taxon>
        <taxon>Anthemideae</taxon>
        <taxon>Anthemidinae</taxon>
        <taxon>Tanacetum</taxon>
    </lineage>
</organism>